<organism evidence="3">
    <name type="scientific">Schistosoma curassoni</name>
    <dbReference type="NCBI Taxonomy" id="6186"/>
    <lineage>
        <taxon>Eukaryota</taxon>
        <taxon>Metazoa</taxon>
        <taxon>Spiralia</taxon>
        <taxon>Lophotrochozoa</taxon>
        <taxon>Platyhelminthes</taxon>
        <taxon>Trematoda</taxon>
        <taxon>Digenea</taxon>
        <taxon>Strigeidida</taxon>
        <taxon>Schistosomatoidea</taxon>
        <taxon>Schistosomatidae</taxon>
        <taxon>Schistosoma</taxon>
    </lineage>
</organism>
<dbReference type="AlphaFoldDB" id="A0A183KSK5"/>
<protein>
    <submittedName>
        <fullName evidence="1 3">Uncharacterized protein</fullName>
    </submittedName>
</protein>
<dbReference type="WBParaSite" id="SCUD_0001804501-mRNA-1">
    <property type="protein sequence ID" value="SCUD_0001804501-mRNA-1"/>
    <property type="gene ID" value="SCUD_0001804501"/>
</dbReference>
<evidence type="ECO:0000313" key="1">
    <source>
        <dbReference type="EMBL" id="VDP64765.1"/>
    </source>
</evidence>
<evidence type="ECO:0000313" key="2">
    <source>
        <dbReference type="Proteomes" id="UP000279833"/>
    </source>
</evidence>
<keyword evidence="2" id="KW-1185">Reference proteome</keyword>
<reference evidence="3" key="1">
    <citation type="submission" date="2016-06" db="UniProtKB">
        <authorList>
            <consortium name="WormBaseParasite"/>
        </authorList>
    </citation>
    <scope>IDENTIFICATION</scope>
</reference>
<proteinExistence type="predicted"/>
<dbReference type="EMBL" id="UZAK01040545">
    <property type="protein sequence ID" value="VDP64765.1"/>
    <property type="molecule type" value="Genomic_DNA"/>
</dbReference>
<evidence type="ECO:0000313" key="3">
    <source>
        <dbReference type="WBParaSite" id="SCUD_0001804501-mRNA-1"/>
    </source>
</evidence>
<sequence>MQLLVKLLYSTYNHYILPVFQSPIDQLDLFYYLNPFC</sequence>
<reference evidence="1 2" key="2">
    <citation type="submission" date="2018-11" db="EMBL/GenBank/DDBJ databases">
        <authorList>
            <consortium name="Pathogen Informatics"/>
        </authorList>
    </citation>
    <scope>NUCLEOTIDE SEQUENCE [LARGE SCALE GENOMIC DNA]</scope>
    <source>
        <strain evidence="1">Dakar</strain>
        <strain evidence="2">Dakar, Senegal</strain>
    </source>
</reference>
<accession>A0A183KSK5</accession>
<dbReference type="Proteomes" id="UP000279833">
    <property type="component" value="Unassembled WGS sequence"/>
</dbReference>
<name>A0A183KSK5_9TREM</name>
<gene>
    <name evidence="1" type="ORF">SCUD_LOCUS18041</name>
</gene>